<dbReference type="Pfam" id="PF05655">
    <property type="entry name" value="AvrD"/>
    <property type="match status" value="1"/>
</dbReference>
<dbReference type="InterPro" id="IPR008799">
    <property type="entry name" value="Pseudomon_AvrD"/>
</dbReference>
<protein>
    <submittedName>
        <fullName evidence="1">Avirulence D protein (AvrD)</fullName>
    </submittedName>
</protein>
<organism evidence="1 2">
    <name type="scientific">Actinokineospora terrae</name>
    <dbReference type="NCBI Taxonomy" id="155974"/>
    <lineage>
        <taxon>Bacteria</taxon>
        <taxon>Bacillati</taxon>
        <taxon>Actinomycetota</taxon>
        <taxon>Actinomycetes</taxon>
        <taxon>Pseudonocardiales</taxon>
        <taxon>Pseudonocardiaceae</taxon>
        <taxon>Actinokineospora</taxon>
    </lineage>
</organism>
<dbReference type="AlphaFoldDB" id="A0A1H9LQE2"/>
<keyword evidence="2" id="KW-1185">Reference proteome</keyword>
<dbReference type="Proteomes" id="UP000199051">
    <property type="component" value="Unassembled WGS sequence"/>
</dbReference>
<dbReference type="STRING" id="155974.SAMN04487818_101682"/>
<evidence type="ECO:0000313" key="2">
    <source>
        <dbReference type="Proteomes" id="UP000199051"/>
    </source>
</evidence>
<accession>A0A1H9LQE2</accession>
<evidence type="ECO:0000313" key="1">
    <source>
        <dbReference type="EMBL" id="SER13093.1"/>
    </source>
</evidence>
<dbReference type="RefSeq" id="WP_177215407.1">
    <property type="nucleotide sequence ID" value="NZ_FOGI01000001.1"/>
</dbReference>
<sequence length="330" mass="35153">MTNPAPPRPAVDDYLGDGDKRFFSAGYRRVGYHFGPVATEAATARDAAVRTTVGLTYPTDWSKKSAGVDLRPHLSTIDAILFGVTLAELAVVSAFGPDEQARKAMWVRRVRIRAGQSPEEDLRRLPVSARLTETTTEPGGRSAVSTVDCQVGSMRVRCELVHAGGAVRPGSDQYDGPDALLGPAADRYYGTGFARVRHTLEDLSLDVPNTAAEATVRLEPSGATAGVEGAYQPAPTMVEAFATGLQLAQILLYEMDGMRRSGSNTLWMRSTTLTATRPAGGTGPLALRTTLANTGLIEMNGGVWRTADIHTDLAGIRFTCAVAHALPRGI</sequence>
<name>A0A1H9LQE2_9PSEU</name>
<dbReference type="EMBL" id="FOGI01000001">
    <property type="protein sequence ID" value="SER13093.1"/>
    <property type="molecule type" value="Genomic_DNA"/>
</dbReference>
<proteinExistence type="predicted"/>
<reference evidence="2" key="1">
    <citation type="submission" date="2016-10" db="EMBL/GenBank/DDBJ databases">
        <authorList>
            <person name="Varghese N."/>
            <person name="Submissions S."/>
        </authorList>
    </citation>
    <scope>NUCLEOTIDE SEQUENCE [LARGE SCALE GENOMIC DNA]</scope>
    <source>
        <strain evidence="2">DSM 44260</strain>
    </source>
</reference>
<gene>
    <name evidence="1" type="ORF">SAMN04487818_101682</name>
</gene>